<keyword evidence="2" id="KW-1185">Reference proteome</keyword>
<reference evidence="1" key="1">
    <citation type="submission" date="2023-06" db="EMBL/GenBank/DDBJ databases">
        <title>Genomic analysis of the entomopathogenic nematode Steinernema hermaphroditum.</title>
        <authorList>
            <person name="Schwarz E.M."/>
            <person name="Heppert J.K."/>
            <person name="Baniya A."/>
            <person name="Schwartz H.T."/>
            <person name="Tan C.-H."/>
            <person name="Antoshechkin I."/>
            <person name="Sternberg P.W."/>
            <person name="Goodrich-Blair H."/>
            <person name="Dillman A.R."/>
        </authorList>
    </citation>
    <scope>NUCLEOTIDE SEQUENCE</scope>
    <source>
        <strain evidence="1">PS9179</strain>
        <tissue evidence="1">Whole animal</tissue>
    </source>
</reference>
<dbReference type="AlphaFoldDB" id="A0AA39LFJ7"/>
<organism evidence="1 2">
    <name type="scientific">Steinernema hermaphroditum</name>
    <dbReference type="NCBI Taxonomy" id="289476"/>
    <lineage>
        <taxon>Eukaryota</taxon>
        <taxon>Metazoa</taxon>
        <taxon>Ecdysozoa</taxon>
        <taxon>Nematoda</taxon>
        <taxon>Chromadorea</taxon>
        <taxon>Rhabditida</taxon>
        <taxon>Tylenchina</taxon>
        <taxon>Panagrolaimomorpha</taxon>
        <taxon>Strongyloidoidea</taxon>
        <taxon>Steinernematidae</taxon>
        <taxon>Steinernema</taxon>
    </lineage>
</organism>
<dbReference type="Proteomes" id="UP001175271">
    <property type="component" value="Unassembled WGS sequence"/>
</dbReference>
<evidence type="ECO:0000313" key="1">
    <source>
        <dbReference type="EMBL" id="KAK0395417.1"/>
    </source>
</evidence>
<sequence length="68" mass="7900">MEECDKLQERRILRTEREEVGEKQSPPVTIDCTNSNGRLLFRRALVPFIGKSYYLSALYGELPHDESN</sequence>
<proteinExistence type="predicted"/>
<accession>A0AA39LFJ7</accession>
<dbReference type="EMBL" id="JAUCMV010000005">
    <property type="protein sequence ID" value="KAK0395417.1"/>
    <property type="molecule type" value="Genomic_DNA"/>
</dbReference>
<name>A0AA39LFJ7_9BILA</name>
<evidence type="ECO:0000313" key="2">
    <source>
        <dbReference type="Proteomes" id="UP001175271"/>
    </source>
</evidence>
<protein>
    <submittedName>
        <fullName evidence="1">Uncharacterized protein</fullName>
    </submittedName>
</protein>
<comment type="caution">
    <text evidence="1">The sequence shown here is derived from an EMBL/GenBank/DDBJ whole genome shotgun (WGS) entry which is preliminary data.</text>
</comment>
<gene>
    <name evidence="1" type="ORF">QR680_001270</name>
</gene>